<evidence type="ECO:0000313" key="2">
    <source>
        <dbReference type="Proteomes" id="UP001208656"/>
    </source>
</evidence>
<sequence>MEMMEGKHKVLLFRRLADQNTEAAKLAFQTEHTFSYSRPLDRIVTKDGTIIKVGGLESEVSIEAIQAKNDPVKDMLRDAVLKGEKLELWEVTVDEELKDTDGKYPAVYCQGYLDSWEDSAGAEDESTVSGNFIVELEPQFGYATLTEEQEQAVQYAFRDTTADPNGTGGGSVEG</sequence>
<evidence type="ECO:0000313" key="1">
    <source>
        <dbReference type="EMBL" id="MCU9594638.1"/>
    </source>
</evidence>
<protein>
    <submittedName>
        <fullName evidence="1">Phage major tail protein, TP901-1 family</fullName>
    </submittedName>
</protein>
<gene>
    <name evidence="1" type="ORF">OEV82_09230</name>
</gene>
<dbReference type="PRINTS" id="PR01998">
    <property type="entry name" value="MTP2STAPHYLO"/>
</dbReference>
<dbReference type="EMBL" id="JAOUSE010000025">
    <property type="protein sequence ID" value="MCU9594638.1"/>
    <property type="molecule type" value="Genomic_DNA"/>
</dbReference>
<dbReference type="InterPro" id="IPR011855">
    <property type="entry name" value="Phgtail_TP901_1"/>
</dbReference>
<dbReference type="Proteomes" id="UP001208656">
    <property type="component" value="Unassembled WGS sequence"/>
</dbReference>
<dbReference type="RefSeq" id="WP_263061705.1">
    <property type="nucleotide sequence ID" value="NZ_JAOUSE010000025.1"/>
</dbReference>
<proteinExistence type="predicted"/>
<name>A0ABT2WG20_9BACI</name>
<dbReference type="PRINTS" id="PR01997">
    <property type="entry name" value="MTP2FAMILY"/>
</dbReference>
<dbReference type="NCBIfam" id="TIGR02126">
    <property type="entry name" value="phgtail_TP901_1"/>
    <property type="match status" value="1"/>
</dbReference>
<dbReference type="Pfam" id="PF06199">
    <property type="entry name" value="Phage_tail_2"/>
    <property type="match status" value="1"/>
</dbReference>
<accession>A0ABT2WG20</accession>
<dbReference type="InterPro" id="IPR022345">
    <property type="entry name" value="Phage_69_Orf23_MTP"/>
</dbReference>
<keyword evidence="2" id="KW-1185">Reference proteome</keyword>
<reference evidence="1 2" key="1">
    <citation type="submission" date="2022-10" db="EMBL/GenBank/DDBJ databases">
        <title>Description of Fervidibacillus gen. nov. in the family Fervidibacillaceae fam. nov. with two species, Fervidibacillus albus sp. nov., and Fervidibacillus halotolerans sp. nov., isolated from tidal flat sediments.</title>
        <authorList>
            <person name="Kwon K.K."/>
            <person name="Yang S.-H."/>
        </authorList>
    </citation>
    <scope>NUCLEOTIDE SEQUENCE [LARGE SCALE GENOMIC DNA]</scope>
    <source>
        <strain evidence="1 2">DSM 23332</strain>
    </source>
</reference>
<organism evidence="1 2">
    <name type="scientific">Pallidibacillus thermolactis</name>
    <dbReference type="NCBI Taxonomy" id="251051"/>
    <lineage>
        <taxon>Bacteria</taxon>
        <taxon>Bacillati</taxon>
        <taxon>Bacillota</taxon>
        <taxon>Bacilli</taxon>
        <taxon>Bacillales</taxon>
        <taxon>Bacillaceae</taxon>
        <taxon>Pallidibacillus</taxon>
    </lineage>
</organism>
<comment type="caution">
    <text evidence="1">The sequence shown here is derived from an EMBL/GenBank/DDBJ whole genome shotgun (WGS) entry which is preliminary data.</text>
</comment>